<dbReference type="CTD" id="4926"/>
<gene>
    <name evidence="9" type="primary">NUMA1</name>
</gene>
<dbReference type="InterPro" id="IPR048724">
    <property type="entry name" value="NuMA_N_HOOK"/>
</dbReference>
<feature type="region of interest" description="Disordered" evidence="5">
    <location>
        <begin position="1948"/>
        <end position="2035"/>
    </location>
</feature>
<dbReference type="GO" id="GO:0000132">
    <property type="term" value="P:establishment of mitotic spindle orientation"/>
    <property type="evidence" value="ECO:0007669"/>
    <property type="project" value="TreeGrafter"/>
</dbReference>
<keyword evidence="4" id="KW-0175">Coiled coil</keyword>
<evidence type="ECO:0000259" key="7">
    <source>
        <dbReference type="Pfam" id="PF21670"/>
    </source>
</evidence>
<feature type="compositionally biased region" description="Low complexity" evidence="5">
    <location>
        <begin position="1561"/>
        <end position="1571"/>
    </location>
</feature>
<dbReference type="GO" id="GO:0000922">
    <property type="term" value="C:spindle pole"/>
    <property type="evidence" value="ECO:0007669"/>
    <property type="project" value="TreeGrafter"/>
</dbReference>
<dbReference type="PANTHER" id="PTHR18902">
    <property type="entry name" value="NUCLEAR MITOTIC APPARATUS PROTEIN 1-RELATED"/>
    <property type="match status" value="1"/>
</dbReference>
<dbReference type="InterPro" id="IPR051841">
    <property type="entry name" value="MT-Golgi_org_protein"/>
</dbReference>
<feature type="compositionally biased region" description="Basic and acidic residues" evidence="5">
    <location>
        <begin position="1090"/>
        <end position="1100"/>
    </location>
</feature>
<evidence type="ECO:0000256" key="1">
    <source>
        <dbReference type="ARBA" id="ARBA00004496"/>
    </source>
</evidence>
<evidence type="ECO:0000256" key="3">
    <source>
        <dbReference type="ARBA" id="ARBA00022553"/>
    </source>
</evidence>
<feature type="region of interest" description="Disordered" evidence="5">
    <location>
        <begin position="1090"/>
        <end position="1235"/>
    </location>
</feature>
<evidence type="ECO:0000313" key="8">
    <source>
        <dbReference type="Proteomes" id="UP001652663"/>
    </source>
</evidence>
<organism evidence="8 9">
    <name type="scientific">Bos indicus</name>
    <name type="common">Zebu</name>
    <dbReference type="NCBI Taxonomy" id="9915"/>
    <lineage>
        <taxon>Eukaryota</taxon>
        <taxon>Metazoa</taxon>
        <taxon>Chordata</taxon>
        <taxon>Craniata</taxon>
        <taxon>Vertebrata</taxon>
        <taxon>Euteleostomi</taxon>
        <taxon>Mammalia</taxon>
        <taxon>Eutheria</taxon>
        <taxon>Laurasiatheria</taxon>
        <taxon>Artiodactyla</taxon>
        <taxon>Ruminantia</taxon>
        <taxon>Pecora</taxon>
        <taxon>Bovidae</taxon>
        <taxon>Bovinae</taxon>
        <taxon>Bos</taxon>
    </lineage>
</organism>
<comment type="subcellular location">
    <subcellularLocation>
        <location evidence="1">Cytoplasm</location>
    </subcellularLocation>
</comment>
<feature type="compositionally biased region" description="Basic and acidic residues" evidence="5">
    <location>
        <begin position="936"/>
        <end position="947"/>
    </location>
</feature>
<dbReference type="GO" id="GO:0005813">
    <property type="term" value="C:centrosome"/>
    <property type="evidence" value="ECO:0007669"/>
    <property type="project" value="TreeGrafter"/>
</dbReference>
<dbReference type="GeneID" id="109569217"/>
<feature type="compositionally biased region" description="Basic and acidic residues" evidence="5">
    <location>
        <begin position="1948"/>
        <end position="1959"/>
    </location>
</feature>
<keyword evidence="6" id="KW-0732">Signal</keyword>
<keyword evidence="2" id="KW-0963">Cytoplasm</keyword>
<keyword evidence="8" id="KW-1185">Reference proteome</keyword>
<keyword evidence="3" id="KW-0597">Phosphoprotein</keyword>
<feature type="compositionally biased region" description="Polar residues" evidence="5">
    <location>
        <begin position="1827"/>
        <end position="1850"/>
    </location>
</feature>
<dbReference type="PANTHER" id="PTHR18902:SF24">
    <property type="entry name" value="NUCLEAR MITOTIC APPARATUS PROTEIN 1"/>
    <property type="match status" value="1"/>
</dbReference>
<dbReference type="CDD" id="cd22224">
    <property type="entry name" value="HkD_NuMA"/>
    <property type="match status" value="1"/>
</dbReference>
<feature type="chain" id="PRO_5047157573" evidence="6">
    <location>
        <begin position="27"/>
        <end position="2109"/>
    </location>
</feature>
<evidence type="ECO:0000313" key="9">
    <source>
        <dbReference type="RefSeq" id="XP_019830091.2"/>
    </source>
</evidence>
<feature type="compositionally biased region" description="Basic and acidic residues" evidence="5">
    <location>
        <begin position="1208"/>
        <end position="1220"/>
    </location>
</feature>
<evidence type="ECO:0000256" key="6">
    <source>
        <dbReference type="SAM" id="SignalP"/>
    </source>
</evidence>
<name>A0A6P5CVN0_BOSIN</name>
<feature type="compositionally biased region" description="Basic and acidic residues" evidence="5">
    <location>
        <begin position="1293"/>
        <end position="1306"/>
    </location>
</feature>
<dbReference type="InterPro" id="IPR048726">
    <property type="entry name" value="NuMA_LGNBD"/>
</dbReference>
<dbReference type="Pfam" id="PF21670">
    <property type="entry name" value="HOOK_N_NuMA"/>
    <property type="match status" value="1"/>
</dbReference>
<feature type="compositionally biased region" description="Basic and acidic residues" evidence="5">
    <location>
        <begin position="995"/>
        <end position="1013"/>
    </location>
</feature>
<dbReference type="Proteomes" id="UP001652663">
    <property type="component" value="Chromosome 15"/>
</dbReference>
<feature type="region of interest" description="Disordered" evidence="5">
    <location>
        <begin position="2056"/>
        <end position="2109"/>
    </location>
</feature>
<dbReference type="RefSeq" id="XP_019830091.2">
    <property type="nucleotide sequence ID" value="XM_019974532.2"/>
</dbReference>
<feature type="compositionally biased region" description="Basic and acidic residues" evidence="5">
    <location>
        <begin position="568"/>
        <end position="580"/>
    </location>
</feature>
<dbReference type="CDD" id="cd22298">
    <property type="entry name" value="NuMA_LGNBD"/>
    <property type="match status" value="1"/>
</dbReference>
<dbReference type="GO" id="GO:0005737">
    <property type="term" value="C:cytoplasm"/>
    <property type="evidence" value="ECO:0007669"/>
    <property type="project" value="UniProtKB-SubCell"/>
</dbReference>
<feature type="compositionally biased region" description="Polar residues" evidence="5">
    <location>
        <begin position="1728"/>
        <end position="1741"/>
    </location>
</feature>
<dbReference type="GO" id="GO:0005876">
    <property type="term" value="C:spindle microtubule"/>
    <property type="evidence" value="ECO:0007669"/>
    <property type="project" value="TreeGrafter"/>
</dbReference>
<feature type="compositionally biased region" description="Low complexity" evidence="5">
    <location>
        <begin position="2083"/>
        <end position="2100"/>
    </location>
</feature>
<feature type="region of interest" description="Disordered" evidence="5">
    <location>
        <begin position="925"/>
        <end position="947"/>
    </location>
</feature>
<dbReference type="GO" id="GO:0008017">
    <property type="term" value="F:microtubule binding"/>
    <property type="evidence" value="ECO:0007669"/>
    <property type="project" value="TreeGrafter"/>
</dbReference>
<evidence type="ECO:0000256" key="4">
    <source>
        <dbReference type="ARBA" id="ARBA00023054"/>
    </source>
</evidence>
<feature type="region of interest" description="Disordered" evidence="5">
    <location>
        <begin position="1726"/>
        <end position="1754"/>
    </location>
</feature>
<feature type="signal peptide" evidence="6">
    <location>
        <begin position="1"/>
        <end position="26"/>
    </location>
</feature>
<feature type="domain" description="Nuclear mitotic apparatus protein 1 N-terminal hook" evidence="7">
    <location>
        <begin position="6"/>
        <end position="153"/>
    </location>
</feature>
<feature type="compositionally biased region" description="Basic and acidic residues" evidence="5">
    <location>
        <begin position="1549"/>
        <end position="1560"/>
    </location>
</feature>
<reference evidence="9" key="1">
    <citation type="submission" date="2025-08" db="UniProtKB">
        <authorList>
            <consortium name="RefSeq"/>
        </authorList>
    </citation>
    <scope>IDENTIFICATION</scope>
    <source>
        <tissue evidence="9">Blood</tissue>
    </source>
</reference>
<protein>
    <submittedName>
        <fullName evidence="9">Nuclear mitotic apparatus protein 1 isoform X2</fullName>
    </submittedName>
</protein>
<sequence length="2109" mass="236090">MTLHATRAAALLTWVNSLRLADPVEAVLQLQDCGVFIRIIDGILGTDEGQQILQRPVPERLEFVCSFLQKNRKHPSSAECLVSVQKVMEGSELELAKVAMLLLYHSSMSSRSLRDWEQFEYKIQAELAVILKFVLDHEDGLNLNEDLESFLQKAPVPSPRSSTISEELSPPSHQAKREVHFLELQKVASSSGNNFLSGSPASPMGDILQTPQFQMRRLKKQLADERNNRDELELELAENRKLLTEKDAQIAMMQQRIDRLAQLNEKQAASPLEPRELEELRGKNESLTVRLHETLKQCQDLKTEKSQMDRRINQLSEENGDLSFKLREFASHLQQLQGALNELTEEHSRATQEWMQKQAHLDKELGTALQDKKCLEEKNEILQGKLSQLEEHLAQLRENPPQEKGEVLGDVLQLETLKQEAATLAADNTQLQARVAALETERGQREAKLLAERSHFEGEKQQLAGLIAELQGSLSNLSQAKEELEQASQAQVARLSTQVATLTSELDTLNTAVQQRDGELAGLKQQAQTEQAQLTQTLRQQEEAAQGLRQQVEQLSSSLERKERQLEEAATEKEATRRDQAQQLAAAAEEREAALRERDTALQQLGAVEKEKAAELDVLQEQLRAAHEAQDGAQSSLTQAQQEKAELSQKVEELHTHVEAARQEQSEVQAQVAELKAQLRSEQQKTTEWERVAQEKAQLQEQVRALEESLKATTGSLEKEKRRAADTLAEQQRCICRLEAETRSLVEQHEQGQKELEEERAGRKGLEARLQQLGEAHQAQTEALRQELAEAVASQREAENECEQLAKEVATWRERYEDSQQEEEQYGAMFQEQLMTLKEECEKARQELQEAKEKVVGIEAHSELQISRQQDELAQLHASLARALQQVQEKEGRAQQLATDLATLQEKMAATSKEVARLEALVRKAGGQPETASPELFKEPPRAGDRESEWLEEQQGRPLCSTQAALQAMEREAEQMGSELERLRAALMESQGQQQEERGQQEREVARLTQERGRAQADLALEKAAKAELEMRLQNALNEQRVEFAALQEALAQALREKEGMDQELAKLHGQEAAQGAVLKELQQTVERLKEQLAKKEEGRPQSLGTASREDACGLRTQSEATEKTEPEGSELQALQAEVSRLEQQAREHQEKASSLEQSLESERAAHAEQASTLKTLQGQLEQKAQELGSSQDALASTQRELATLRAKAQEHSKAEDEWKAQVARGQQEAERKNSLISSLEEEVSILNRQVLEKEGESKELKRLVVAESEKSQKLEERLRLLQAETASSSARAAERSSALREEVQTLREEAEKQRVASESLRQELASQAERAEELGQELKAWQEKFFQKEQALSALQLEHTSTQALASELLPVKHLCQQLQAEQAAAEKRHREELEQSKQAAGGLRAELLRAQRELGELLPLRQKVAEQERMAQQLRAEKASYAEQLSMLKKAHGLLAEENRGLGERASLGRQFLEVELDQAREKYSQELAAVRADAETRLAEMQREVQSTARELEVMTAKYEGAKAKVLEERQRFQEERQKLTAQVEELSKKLADHEQASKAQQQKLKAQGGESQQEVQRLQAQLSELQAQLSQKEQAAEHYKLQMEKAKTHYDAKKQQNQELQEQLRGLEQLQTENKELRAEVDRLGRELQQAGLKTKEAEQTCRHLTAQVRSLEAQVAHADQQLRDLGKFQVATDALKSREPQAKSQLDLSIDSLDLSCEEGTPLSVTSKLPRTQPDGTSIPGEPASPISQRLPPKVESLESLYFTPIPARGQAPLESSLDSLGDISLDSSRKTRSARRRTTQIINITMTKKLDVEDPDSANASFYSTQSAPTSQAGLRAASSTQSLARLGSPDDGNSTLFSLPGYRPTTRSSARRSQAGMSSGAPPGRNSFYVGTCQDEPEQLDDWNRIAELQQRNRVCPPHLKTCYPLESRPSLSLPAITDEEIKTGDPRETLRRASMQPTQIAEGAGITTRQQRKRVSSETHQGPGTPESKKATTCFPRPMTPRDRHEGRRHSSTEAQKKAVPAVKQADRRQSMAFSILNTPKKLGNSLLRKAASKKAPSKASPNPRSGTRRSPRIATTAASAATAAASAAATTPRAKGKAKH</sequence>
<feature type="region of interest" description="Disordered" evidence="5">
    <location>
        <begin position="1548"/>
        <end position="1576"/>
    </location>
</feature>
<proteinExistence type="predicted"/>
<feature type="region of interest" description="Disordered" evidence="5">
    <location>
        <begin position="1827"/>
        <end position="1894"/>
    </location>
</feature>
<feature type="compositionally biased region" description="Polar residues" evidence="5">
    <location>
        <begin position="1170"/>
        <end position="1201"/>
    </location>
</feature>
<feature type="region of interest" description="Disordered" evidence="5">
    <location>
        <begin position="988"/>
        <end position="1013"/>
    </location>
</feature>
<feature type="region of interest" description="Disordered" evidence="5">
    <location>
        <begin position="1286"/>
        <end position="1306"/>
    </location>
</feature>
<feature type="compositionally biased region" description="Basic and acidic residues" evidence="5">
    <location>
        <begin position="1140"/>
        <end position="1154"/>
    </location>
</feature>
<evidence type="ECO:0000256" key="5">
    <source>
        <dbReference type="SAM" id="MobiDB-lite"/>
    </source>
</evidence>
<feature type="compositionally biased region" description="Polar residues" evidence="5">
    <location>
        <begin position="632"/>
        <end position="642"/>
    </location>
</feature>
<feature type="compositionally biased region" description="Polar residues" evidence="5">
    <location>
        <begin position="1872"/>
        <end position="1884"/>
    </location>
</feature>
<accession>A0A6P5CVN0</accession>
<feature type="compositionally biased region" description="Basic and acidic residues" evidence="5">
    <location>
        <begin position="2008"/>
        <end position="2025"/>
    </location>
</feature>
<evidence type="ECO:0000256" key="2">
    <source>
        <dbReference type="ARBA" id="ARBA00022490"/>
    </source>
</evidence>
<feature type="region of interest" description="Disordered" evidence="5">
    <location>
        <begin position="568"/>
        <end position="592"/>
    </location>
</feature>
<feature type="region of interest" description="Disordered" evidence="5">
    <location>
        <begin position="627"/>
        <end position="646"/>
    </location>
</feature>